<dbReference type="Pfam" id="PF04542">
    <property type="entry name" value="Sigma70_r2"/>
    <property type="match status" value="1"/>
</dbReference>
<dbReference type="Gene3D" id="1.10.10.10">
    <property type="entry name" value="Winged helix-like DNA-binding domain superfamily/Winged helix DNA-binding domain"/>
    <property type="match status" value="1"/>
</dbReference>
<dbReference type="EMBL" id="CP106738">
    <property type="protein sequence ID" value="UXX83766.1"/>
    <property type="molecule type" value="Genomic_DNA"/>
</dbReference>
<organism evidence="7 8">
    <name type="scientific">Roseovarius pelagicus</name>
    <dbReference type="NCBI Taxonomy" id="2980108"/>
    <lineage>
        <taxon>Bacteria</taxon>
        <taxon>Pseudomonadati</taxon>
        <taxon>Pseudomonadota</taxon>
        <taxon>Alphaproteobacteria</taxon>
        <taxon>Rhodobacterales</taxon>
        <taxon>Roseobacteraceae</taxon>
        <taxon>Roseovarius</taxon>
    </lineage>
</organism>
<dbReference type="InterPro" id="IPR013249">
    <property type="entry name" value="RNA_pol_sigma70_r4_t2"/>
</dbReference>
<feature type="domain" description="RNA polymerase sigma factor 70 region 4 type 2" evidence="6">
    <location>
        <begin position="99"/>
        <end position="151"/>
    </location>
</feature>
<evidence type="ECO:0000313" key="7">
    <source>
        <dbReference type="EMBL" id="UXX83766.1"/>
    </source>
</evidence>
<protein>
    <submittedName>
        <fullName evidence="7">RNA polymerase sigma factor</fullName>
    </submittedName>
</protein>
<accession>A0ABY6DC95</accession>
<sequence>MPNPVHMPDTLIDLHADLLRLARRLAQNEAEAHDLTQETLLRLWQRWAALEEIEDLRAYARAALRNLFRASKRRTPMQPETDAPEPCIDPNVFGVIALRELVAAITRLPEDQATLMRLVARGETSPQVLAHAIGCPTGTVMSRLARARAQLRTEMHLDANAPVKSLL</sequence>
<evidence type="ECO:0000259" key="6">
    <source>
        <dbReference type="Pfam" id="PF08281"/>
    </source>
</evidence>
<dbReference type="NCBIfam" id="TIGR02937">
    <property type="entry name" value="sigma70-ECF"/>
    <property type="match status" value="1"/>
</dbReference>
<evidence type="ECO:0000256" key="2">
    <source>
        <dbReference type="ARBA" id="ARBA00023015"/>
    </source>
</evidence>
<dbReference type="InterPro" id="IPR036388">
    <property type="entry name" value="WH-like_DNA-bd_sf"/>
</dbReference>
<keyword evidence="3" id="KW-0731">Sigma factor</keyword>
<dbReference type="Proteomes" id="UP001064087">
    <property type="component" value="Chromosome"/>
</dbReference>
<dbReference type="InterPro" id="IPR013325">
    <property type="entry name" value="RNA_pol_sigma_r2"/>
</dbReference>
<feature type="domain" description="RNA polymerase sigma-70 region 2" evidence="5">
    <location>
        <begin position="15"/>
        <end position="74"/>
    </location>
</feature>
<evidence type="ECO:0000259" key="5">
    <source>
        <dbReference type="Pfam" id="PF04542"/>
    </source>
</evidence>
<evidence type="ECO:0000256" key="1">
    <source>
        <dbReference type="ARBA" id="ARBA00010641"/>
    </source>
</evidence>
<dbReference type="PANTHER" id="PTHR43133">
    <property type="entry name" value="RNA POLYMERASE ECF-TYPE SIGMA FACTO"/>
    <property type="match status" value="1"/>
</dbReference>
<dbReference type="InterPro" id="IPR039425">
    <property type="entry name" value="RNA_pol_sigma-70-like"/>
</dbReference>
<dbReference type="SUPFAM" id="SSF88659">
    <property type="entry name" value="Sigma3 and sigma4 domains of RNA polymerase sigma factors"/>
    <property type="match status" value="1"/>
</dbReference>
<dbReference type="SUPFAM" id="SSF88946">
    <property type="entry name" value="Sigma2 domain of RNA polymerase sigma factors"/>
    <property type="match status" value="1"/>
</dbReference>
<gene>
    <name evidence="7" type="ORF">N7U68_03635</name>
</gene>
<keyword evidence="2" id="KW-0805">Transcription regulation</keyword>
<reference evidence="7" key="1">
    <citation type="submission" date="2022-10" db="EMBL/GenBank/DDBJ databases">
        <title>Roseovarius pelagicus sp. nov., isolated from Arctic seawater.</title>
        <authorList>
            <person name="Hong Y.W."/>
            <person name="Hwang C.Y."/>
        </authorList>
    </citation>
    <scope>NUCLEOTIDE SEQUENCE</scope>
    <source>
        <strain evidence="7">HL-MP18</strain>
    </source>
</reference>
<name>A0ABY6DC95_9RHOB</name>
<proteinExistence type="inferred from homology"/>
<keyword evidence="8" id="KW-1185">Reference proteome</keyword>
<dbReference type="InterPro" id="IPR013324">
    <property type="entry name" value="RNA_pol_sigma_r3/r4-like"/>
</dbReference>
<dbReference type="PANTHER" id="PTHR43133:SF25">
    <property type="entry name" value="RNA POLYMERASE SIGMA FACTOR RFAY-RELATED"/>
    <property type="match status" value="1"/>
</dbReference>
<dbReference type="RefSeq" id="WP_165192103.1">
    <property type="nucleotide sequence ID" value="NZ_CP106738.1"/>
</dbReference>
<dbReference type="Gene3D" id="1.10.1740.10">
    <property type="match status" value="1"/>
</dbReference>
<evidence type="ECO:0000256" key="4">
    <source>
        <dbReference type="ARBA" id="ARBA00023163"/>
    </source>
</evidence>
<keyword evidence="4" id="KW-0804">Transcription</keyword>
<dbReference type="InterPro" id="IPR007627">
    <property type="entry name" value="RNA_pol_sigma70_r2"/>
</dbReference>
<dbReference type="InterPro" id="IPR014284">
    <property type="entry name" value="RNA_pol_sigma-70_dom"/>
</dbReference>
<comment type="similarity">
    <text evidence="1">Belongs to the sigma-70 factor family. ECF subfamily.</text>
</comment>
<evidence type="ECO:0000313" key="8">
    <source>
        <dbReference type="Proteomes" id="UP001064087"/>
    </source>
</evidence>
<evidence type="ECO:0000256" key="3">
    <source>
        <dbReference type="ARBA" id="ARBA00023082"/>
    </source>
</evidence>
<dbReference type="Pfam" id="PF08281">
    <property type="entry name" value="Sigma70_r4_2"/>
    <property type="match status" value="1"/>
</dbReference>